<dbReference type="AlphaFoldDB" id="A0A537J7M7"/>
<dbReference type="EMBL" id="VBAN01000318">
    <property type="protein sequence ID" value="TMI79564.1"/>
    <property type="molecule type" value="Genomic_DNA"/>
</dbReference>
<dbReference type="GO" id="GO:0005829">
    <property type="term" value="C:cytosol"/>
    <property type="evidence" value="ECO:0007669"/>
    <property type="project" value="TreeGrafter"/>
</dbReference>
<comment type="pathway">
    <text evidence="3">Cofactor biosynthesis; thiamine diphosphate biosynthesis; 4-amino-2-methyl-5-diphosphomethylpyrimidine from 5-amino-1-(5-phospho-D-ribosyl)imidazole: step 3/3.</text>
</comment>
<evidence type="ECO:0000256" key="6">
    <source>
        <dbReference type="ARBA" id="ARBA00022777"/>
    </source>
</evidence>
<evidence type="ECO:0000256" key="5">
    <source>
        <dbReference type="ARBA" id="ARBA00022741"/>
    </source>
</evidence>
<proteinExistence type="predicted"/>
<dbReference type="Gene3D" id="3.40.1190.20">
    <property type="match status" value="1"/>
</dbReference>
<protein>
    <submittedName>
        <fullName evidence="10">Bifunctional hydroxymethylpyrimidine kinase/phosphomethylpyrimidine kinase</fullName>
        <ecNumber evidence="10">2.7.1.49</ecNumber>
        <ecNumber evidence="10">2.7.4.7</ecNumber>
    </submittedName>
</protein>
<comment type="catalytic activity">
    <reaction evidence="2">
        <text>4-amino-2-methyl-5-(phosphooxymethyl)pyrimidine + ATP = 4-amino-2-methyl-5-(diphosphooxymethyl)pyrimidine + ADP</text>
        <dbReference type="Rhea" id="RHEA:19893"/>
        <dbReference type="ChEBI" id="CHEBI:30616"/>
        <dbReference type="ChEBI" id="CHEBI:57841"/>
        <dbReference type="ChEBI" id="CHEBI:58354"/>
        <dbReference type="ChEBI" id="CHEBI:456216"/>
        <dbReference type="EC" id="2.7.4.7"/>
    </reaction>
</comment>
<evidence type="ECO:0000313" key="10">
    <source>
        <dbReference type="EMBL" id="TMI79564.1"/>
    </source>
</evidence>
<evidence type="ECO:0000256" key="8">
    <source>
        <dbReference type="ARBA" id="ARBA00022977"/>
    </source>
</evidence>
<comment type="caution">
    <text evidence="10">The sequence shown here is derived from an EMBL/GenBank/DDBJ whole genome shotgun (WGS) entry which is preliminary data.</text>
</comment>
<dbReference type="PANTHER" id="PTHR20858">
    <property type="entry name" value="PHOSPHOMETHYLPYRIMIDINE KINASE"/>
    <property type="match status" value="1"/>
</dbReference>
<evidence type="ECO:0000313" key="11">
    <source>
        <dbReference type="Proteomes" id="UP000318093"/>
    </source>
</evidence>
<dbReference type="PANTHER" id="PTHR20858:SF17">
    <property type="entry name" value="HYDROXYMETHYLPYRIMIDINE_PHOSPHOMETHYLPYRIMIDINE KINASE THI20-RELATED"/>
    <property type="match status" value="1"/>
</dbReference>
<dbReference type="InterPro" id="IPR013749">
    <property type="entry name" value="PM/HMP-P_kinase-1"/>
</dbReference>
<comment type="catalytic activity">
    <reaction evidence="1">
        <text>4-amino-5-hydroxymethyl-2-methylpyrimidine + ATP = 4-amino-2-methyl-5-(phosphooxymethyl)pyrimidine + ADP + H(+)</text>
        <dbReference type="Rhea" id="RHEA:23096"/>
        <dbReference type="ChEBI" id="CHEBI:15378"/>
        <dbReference type="ChEBI" id="CHEBI:16892"/>
        <dbReference type="ChEBI" id="CHEBI:30616"/>
        <dbReference type="ChEBI" id="CHEBI:58354"/>
        <dbReference type="ChEBI" id="CHEBI:456216"/>
        <dbReference type="EC" id="2.7.1.49"/>
    </reaction>
</comment>
<name>A0A537J7M7_9BACT</name>
<dbReference type="GO" id="GO:0009228">
    <property type="term" value="P:thiamine biosynthetic process"/>
    <property type="evidence" value="ECO:0007669"/>
    <property type="project" value="UniProtKB-KW"/>
</dbReference>
<evidence type="ECO:0000256" key="1">
    <source>
        <dbReference type="ARBA" id="ARBA00000151"/>
    </source>
</evidence>
<sequence length="268" mass="27824">MRIPRALTIAGSDSGGGAGIQADLKTFSALGVFGMTAITALTAQNTTGVAAIVELSPEFVRQQIDAVVLDIGVDAAKTGMLSSAPIVEAVADEIRRHRIHALVIDPVMIAKSGAPLLRPEAREELRRTLLPLALVATPNLHEAAALLDRPVATPAQMEDAARALHALGPRYVVVKGGHLEGTAQDVVFDGERVERLEAPRIPTKHTHGTGCVFSAAIAAGLARGAPPIEAIRNAKVFITGAIRAALPLGSGHGPANPMYRLGPQNGGE</sequence>
<dbReference type="InterPro" id="IPR029056">
    <property type="entry name" value="Ribokinase-like"/>
</dbReference>
<dbReference type="EC" id="2.7.4.7" evidence="10"/>
<dbReference type="FunFam" id="3.40.1190.20:FF:000003">
    <property type="entry name" value="Phosphomethylpyrimidine kinase ThiD"/>
    <property type="match status" value="1"/>
</dbReference>
<dbReference type="GO" id="GO:0008972">
    <property type="term" value="F:phosphomethylpyrimidine kinase activity"/>
    <property type="evidence" value="ECO:0007669"/>
    <property type="project" value="UniProtKB-EC"/>
</dbReference>
<evidence type="ECO:0000256" key="2">
    <source>
        <dbReference type="ARBA" id="ARBA00000565"/>
    </source>
</evidence>
<dbReference type="EC" id="2.7.1.49" evidence="10"/>
<dbReference type="GO" id="GO:0005524">
    <property type="term" value="F:ATP binding"/>
    <property type="evidence" value="ECO:0007669"/>
    <property type="project" value="UniProtKB-KW"/>
</dbReference>
<dbReference type="CDD" id="cd01169">
    <property type="entry name" value="HMPP_kinase"/>
    <property type="match status" value="1"/>
</dbReference>
<dbReference type="SUPFAM" id="SSF53613">
    <property type="entry name" value="Ribokinase-like"/>
    <property type="match status" value="1"/>
</dbReference>
<dbReference type="NCBIfam" id="TIGR00097">
    <property type="entry name" value="HMP-P_kinase"/>
    <property type="match status" value="1"/>
</dbReference>
<evidence type="ECO:0000256" key="4">
    <source>
        <dbReference type="ARBA" id="ARBA00022679"/>
    </source>
</evidence>
<keyword evidence="8" id="KW-0784">Thiamine biosynthesis</keyword>
<feature type="domain" description="Pyridoxamine kinase/Phosphomethylpyrimidine kinase" evidence="9">
    <location>
        <begin position="13"/>
        <end position="256"/>
    </location>
</feature>
<keyword evidence="6 10" id="KW-0418">Kinase</keyword>
<evidence type="ECO:0000256" key="3">
    <source>
        <dbReference type="ARBA" id="ARBA00004769"/>
    </source>
</evidence>
<dbReference type="Pfam" id="PF08543">
    <property type="entry name" value="Phos_pyr_kin"/>
    <property type="match status" value="1"/>
</dbReference>
<reference evidence="10 11" key="1">
    <citation type="journal article" date="2019" name="Nat. Microbiol.">
        <title>Mediterranean grassland soil C-N compound turnover is dependent on rainfall and depth, and is mediated by genomically divergent microorganisms.</title>
        <authorList>
            <person name="Diamond S."/>
            <person name="Andeer P.F."/>
            <person name="Li Z."/>
            <person name="Crits-Christoph A."/>
            <person name="Burstein D."/>
            <person name="Anantharaman K."/>
            <person name="Lane K.R."/>
            <person name="Thomas B.C."/>
            <person name="Pan C."/>
            <person name="Northen T.R."/>
            <person name="Banfield J.F."/>
        </authorList>
    </citation>
    <scope>NUCLEOTIDE SEQUENCE [LARGE SCALE GENOMIC DNA]</scope>
    <source>
        <strain evidence="10">NP_6</strain>
    </source>
</reference>
<keyword evidence="7" id="KW-0067">ATP-binding</keyword>
<keyword evidence="5" id="KW-0547">Nucleotide-binding</keyword>
<evidence type="ECO:0000256" key="7">
    <source>
        <dbReference type="ARBA" id="ARBA00022840"/>
    </source>
</evidence>
<dbReference type="GO" id="GO:0008902">
    <property type="term" value="F:hydroxymethylpyrimidine kinase activity"/>
    <property type="evidence" value="ECO:0007669"/>
    <property type="project" value="UniProtKB-EC"/>
</dbReference>
<organism evidence="10 11">
    <name type="scientific">Candidatus Segetimicrobium genomatis</name>
    <dbReference type="NCBI Taxonomy" id="2569760"/>
    <lineage>
        <taxon>Bacteria</taxon>
        <taxon>Bacillati</taxon>
        <taxon>Candidatus Sysuimicrobiota</taxon>
        <taxon>Candidatus Sysuimicrobiia</taxon>
        <taxon>Candidatus Sysuimicrobiales</taxon>
        <taxon>Candidatus Segetimicrobiaceae</taxon>
        <taxon>Candidatus Segetimicrobium</taxon>
    </lineage>
</organism>
<dbReference type="Proteomes" id="UP000318093">
    <property type="component" value="Unassembled WGS sequence"/>
</dbReference>
<dbReference type="InterPro" id="IPR004399">
    <property type="entry name" value="HMP/HMP-P_kinase_dom"/>
</dbReference>
<evidence type="ECO:0000259" key="9">
    <source>
        <dbReference type="Pfam" id="PF08543"/>
    </source>
</evidence>
<gene>
    <name evidence="10" type="primary">thiD</name>
    <name evidence="10" type="ORF">E6H03_09995</name>
</gene>
<keyword evidence="4 10" id="KW-0808">Transferase</keyword>
<accession>A0A537J7M7</accession>